<gene>
    <name evidence="7" type="ORF">ENJ12_09970</name>
</gene>
<evidence type="ECO:0000256" key="2">
    <source>
        <dbReference type="ARBA" id="ARBA00022692"/>
    </source>
</evidence>
<dbReference type="Pfam" id="PF05128">
    <property type="entry name" value="DUF697"/>
    <property type="match status" value="1"/>
</dbReference>
<organism evidence="7">
    <name type="scientific">Thiolapillus brandeum</name>
    <dbReference type="NCBI Taxonomy" id="1076588"/>
    <lineage>
        <taxon>Bacteria</taxon>
        <taxon>Pseudomonadati</taxon>
        <taxon>Pseudomonadota</taxon>
        <taxon>Gammaproteobacteria</taxon>
        <taxon>Chromatiales</taxon>
        <taxon>Sedimenticolaceae</taxon>
        <taxon>Thiolapillus</taxon>
    </lineage>
</organism>
<keyword evidence="2" id="KW-0812">Transmembrane</keyword>
<dbReference type="PANTHER" id="PTHR42714">
    <property type="entry name" value="TRNA MODIFICATION GTPASE GTPBP3"/>
    <property type="match status" value="1"/>
</dbReference>
<reference evidence="7" key="1">
    <citation type="journal article" date="2020" name="mSystems">
        <title>Genome- and Community-Level Interaction Insights into Carbon Utilization and Element Cycling Functions of Hydrothermarchaeota in Hydrothermal Sediment.</title>
        <authorList>
            <person name="Zhou Z."/>
            <person name="Liu Y."/>
            <person name="Xu W."/>
            <person name="Pan J."/>
            <person name="Luo Z.H."/>
            <person name="Li M."/>
        </authorList>
    </citation>
    <scope>NUCLEOTIDE SEQUENCE [LARGE SCALE GENOMIC DNA]</scope>
    <source>
        <strain evidence="7">HyVt-458</strain>
    </source>
</reference>
<dbReference type="AlphaFoldDB" id="A0A831RXS5"/>
<feature type="compositionally biased region" description="Basic and acidic residues" evidence="5">
    <location>
        <begin position="1"/>
        <end position="11"/>
    </location>
</feature>
<evidence type="ECO:0000256" key="4">
    <source>
        <dbReference type="ARBA" id="ARBA00023136"/>
    </source>
</evidence>
<name>A0A831RXS5_9GAMM</name>
<comment type="caution">
    <text evidence="7">The sequence shown here is derived from an EMBL/GenBank/DDBJ whole genome shotgun (WGS) entry which is preliminary data.</text>
</comment>
<evidence type="ECO:0000256" key="5">
    <source>
        <dbReference type="SAM" id="MobiDB-lite"/>
    </source>
</evidence>
<evidence type="ECO:0000259" key="6">
    <source>
        <dbReference type="Pfam" id="PF01926"/>
    </source>
</evidence>
<dbReference type="CDD" id="cd00880">
    <property type="entry name" value="Era_like"/>
    <property type="match status" value="1"/>
</dbReference>
<feature type="domain" description="G" evidence="6">
    <location>
        <begin position="68"/>
        <end position="179"/>
    </location>
</feature>
<keyword evidence="3" id="KW-1133">Transmembrane helix</keyword>
<dbReference type="PANTHER" id="PTHR42714:SF6">
    <property type="entry name" value="TRANSLATION INITIATION FACTOR IF-2"/>
    <property type="match status" value="1"/>
</dbReference>
<dbReference type="Gene3D" id="3.40.50.300">
    <property type="entry name" value="P-loop containing nucleotide triphosphate hydrolases"/>
    <property type="match status" value="1"/>
</dbReference>
<evidence type="ECO:0000256" key="3">
    <source>
        <dbReference type="ARBA" id="ARBA00022989"/>
    </source>
</evidence>
<evidence type="ECO:0000313" key="7">
    <source>
        <dbReference type="EMBL" id="HEC07170.1"/>
    </source>
</evidence>
<dbReference type="SUPFAM" id="SSF52540">
    <property type="entry name" value="P-loop containing nucleoside triphosphate hydrolases"/>
    <property type="match status" value="1"/>
</dbReference>
<dbReference type="GO" id="GO:0016020">
    <property type="term" value="C:membrane"/>
    <property type="evidence" value="ECO:0007669"/>
    <property type="project" value="UniProtKB-SubCell"/>
</dbReference>
<dbReference type="GO" id="GO:0030488">
    <property type="term" value="P:tRNA methylation"/>
    <property type="evidence" value="ECO:0007669"/>
    <property type="project" value="TreeGrafter"/>
</dbReference>
<sequence length="446" mass="48868">MPDWLSRKSEAPARTTEASEADHLDLAQESLDALVNDKRVPPEIRESLMQDYEEVQAMLDRLEHGHLHIAVFGRVSVGKSALLNALLGEQRFSTSPLHGETTKAERGQWQEYEDGGVFLIDTPGINEMDGEAREQLAREVAGRADLVLFVVDSDLTETETRALREIAALHRPIILVLNKSDRYSPAERQTLIESITRHAAGIVEPHNIVLASADPAERLVIRVDESGEEQEEWQRPASDIAAVKERLWDILQSEGQTLAALNASLFASQLSDQVGERILEARRELGQKLIRKYCTAKGVAVALNPVPVADLVAAAVVDVSMIMHLSKLYALPLTKNEAGDLIKTIGAQMALLMGTVWAVHFISSALKLGSAGLTTLLTGGAQGAVAYYSTWIVGQAAERYLAQGKSWGEGGPKLVVREILDNLDRDSILRQAREDIRARLQSGSQT</sequence>
<protein>
    <submittedName>
        <fullName evidence="7">DUF697 domain-containing protein</fullName>
    </submittedName>
</protein>
<keyword evidence="4" id="KW-0472">Membrane</keyword>
<proteinExistence type="predicted"/>
<dbReference type="GO" id="GO:0005525">
    <property type="term" value="F:GTP binding"/>
    <property type="evidence" value="ECO:0007669"/>
    <property type="project" value="InterPro"/>
</dbReference>
<dbReference type="InterPro" id="IPR021147">
    <property type="entry name" value="DUF697"/>
</dbReference>
<dbReference type="InterPro" id="IPR005225">
    <property type="entry name" value="Small_GTP-bd"/>
</dbReference>
<evidence type="ECO:0000256" key="1">
    <source>
        <dbReference type="ARBA" id="ARBA00004141"/>
    </source>
</evidence>
<feature type="region of interest" description="Disordered" evidence="5">
    <location>
        <begin position="1"/>
        <end position="20"/>
    </location>
</feature>
<dbReference type="NCBIfam" id="TIGR00231">
    <property type="entry name" value="small_GTP"/>
    <property type="match status" value="1"/>
</dbReference>
<dbReference type="Proteomes" id="UP000886339">
    <property type="component" value="Unassembled WGS sequence"/>
</dbReference>
<comment type="subcellular location">
    <subcellularLocation>
        <location evidence="1">Membrane</location>
        <topology evidence="1">Multi-pass membrane protein</topology>
    </subcellularLocation>
</comment>
<dbReference type="EMBL" id="DRLF01000342">
    <property type="protein sequence ID" value="HEC07170.1"/>
    <property type="molecule type" value="Genomic_DNA"/>
</dbReference>
<dbReference type="GO" id="GO:0002098">
    <property type="term" value="P:tRNA wobble uridine modification"/>
    <property type="evidence" value="ECO:0007669"/>
    <property type="project" value="TreeGrafter"/>
</dbReference>
<accession>A0A831RXS5</accession>
<dbReference type="InterPro" id="IPR027417">
    <property type="entry name" value="P-loop_NTPase"/>
</dbReference>
<dbReference type="Pfam" id="PF01926">
    <property type="entry name" value="MMR_HSR1"/>
    <property type="match status" value="1"/>
</dbReference>
<dbReference type="InterPro" id="IPR006073">
    <property type="entry name" value="GTP-bd"/>
</dbReference>
<dbReference type="GO" id="GO:0005737">
    <property type="term" value="C:cytoplasm"/>
    <property type="evidence" value="ECO:0007669"/>
    <property type="project" value="TreeGrafter"/>
</dbReference>